<comment type="caution">
    <text evidence="1">The sequence shown here is derived from an EMBL/GenBank/DDBJ whole genome shotgun (WGS) entry which is preliminary data.</text>
</comment>
<dbReference type="Proteomes" id="UP000076837">
    <property type="component" value="Unassembled WGS sequence"/>
</dbReference>
<name>A0A162WMK2_DIDRA</name>
<gene>
    <name evidence="1" type="ORF">ST47_g9732</name>
</gene>
<dbReference type="AlphaFoldDB" id="A0A162WMK2"/>
<evidence type="ECO:0000313" key="2">
    <source>
        <dbReference type="Proteomes" id="UP000076837"/>
    </source>
</evidence>
<keyword evidence="2" id="KW-1185">Reference proteome</keyword>
<accession>A0A162WMK2</accession>
<dbReference type="EMBL" id="JYNV01000302">
    <property type="protein sequence ID" value="KZM19116.1"/>
    <property type="molecule type" value="Genomic_DNA"/>
</dbReference>
<protein>
    <submittedName>
        <fullName evidence="1">Uncharacterized protein</fullName>
    </submittedName>
</protein>
<proteinExistence type="predicted"/>
<reference evidence="1 2" key="1">
    <citation type="journal article" date="2016" name="Sci. Rep.">
        <title>Draft genome sequencing and secretome analysis of fungal phytopathogen Ascochyta rabiei provides insight into the necrotrophic effector repertoire.</title>
        <authorList>
            <person name="Verma S."/>
            <person name="Gazara R.K."/>
            <person name="Nizam S."/>
            <person name="Parween S."/>
            <person name="Chattopadhyay D."/>
            <person name="Verma P.K."/>
        </authorList>
    </citation>
    <scope>NUCLEOTIDE SEQUENCE [LARGE SCALE GENOMIC DNA]</scope>
    <source>
        <strain evidence="1 2">ArDII</strain>
    </source>
</reference>
<evidence type="ECO:0000313" key="1">
    <source>
        <dbReference type="EMBL" id="KZM19116.1"/>
    </source>
</evidence>
<sequence>MGKLLEHAEAVTWKKIQVSVVKRADLERKLRRLAQDDFMGRLWTEFKLAYVRDMEDEVVLRPVGNQLYLDVKPMGVRQYMETHWLGV</sequence>
<organism evidence="1 2">
    <name type="scientific">Didymella rabiei</name>
    <name type="common">Chickpea ascochyta blight fungus</name>
    <name type="synonym">Mycosphaerella rabiei</name>
    <dbReference type="NCBI Taxonomy" id="5454"/>
    <lineage>
        <taxon>Eukaryota</taxon>
        <taxon>Fungi</taxon>
        <taxon>Dikarya</taxon>
        <taxon>Ascomycota</taxon>
        <taxon>Pezizomycotina</taxon>
        <taxon>Dothideomycetes</taxon>
        <taxon>Pleosporomycetidae</taxon>
        <taxon>Pleosporales</taxon>
        <taxon>Pleosporineae</taxon>
        <taxon>Didymellaceae</taxon>
        <taxon>Ascochyta</taxon>
    </lineage>
</organism>
<dbReference type="OrthoDB" id="10000533at2759"/>